<evidence type="ECO:0000256" key="2">
    <source>
        <dbReference type="SAM" id="SignalP"/>
    </source>
</evidence>
<name>A0A8S1AHL9_ARCPL</name>
<evidence type="ECO:0000313" key="6">
    <source>
        <dbReference type="Proteomes" id="UP000494256"/>
    </source>
</evidence>
<proteinExistence type="predicted"/>
<evidence type="ECO:0000256" key="1">
    <source>
        <dbReference type="SAM" id="MobiDB-lite"/>
    </source>
</evidence>
<evidence type="ECO:0000313" key="3">
    <source>
        <dbReference type="EMBL" id="CAB3244856.1"/>
    </source>
</evidence>
<protein>
    <submittedName>
        <fullName evidence="3">Uncharacterized protein</fullName>
    </submittedName>
</protein>
<gene>
    <name evidence="3" type="ORF">APLA_LOCUS10189</name>
    <name evidence="4" type="ORF">APLA_LOCUS17044</name>
</gene>
<dbReference type="Proteomes" id="UP000494256">
    <property type="component" value="Unassembled WGS sequence"/>
</dbReference>
<dbReference type="Pfam" id="PF07841">
    <property type="entry name" value="DM4_12"/>
    <property type="match status" value="1"/>
</dbReference>
<feature type="chain" id="PRO_5036434344" evidence="2">
    <location>
        <begin position="20"/>
        <end position="304"/>
    </location>
</feature>
<feature type="compositionally biased region" description="Basic and acidic residues" evidence="1">
    <location>
        <begin position="277"/>
        <end position="295"/>
    </location>
</feature>
<dbReference type="OrthoDB" id="6617264at2759"/>
<dbReference type="EMBL" id="CADEBD010000857">
    <property type="protein sequence ID" value="CAB3260555.1"/>
    <property type="molecule type" value="Genomic_DNA"/>
</dbReference>
<dbReference type="SMART" id="SM00718">
    <property type="entry name" value="DM4_12"/>
    <property type="match status" value="1"/>
</dbReference>
<evidence type="ECO:0000313" key="4">
    <source>
        <dbReference type="EMBL" id="CAB3260555.1"/>
    </source>
</evidence>
<dbReference type="PANTHER" id="PTHR21398:SF6">
    <property type="entry name" value="AGAP007094-PA"/>
    <property type="match status" value="1"/>
</dbReference>
<feature type="region of interest" description="Disordered" evidence="1">
    <location>
        <begin position="277"/>
        <end position="304"/>
    </location>
</feature>
<comment type="caution">
    <text evidence="3">The sequence shown here is derived from an EMBL/GenBank/DDBJ whole genome shotgun (WGS) entry which is preliminary data.</text>
</comment>
<reference evidence="5 6" key="1">
    <citation type="submission" date="2020-04" db="EMBL/GenBank/DDBJ databases">
        <authorList>
            <person name="Wallbank WR R."/>
            <person name="Pardo Diaz C."/>
            <person name="Kozak K."/>
            <person name="Martin S."/>
            <person name="Jiggins C."/>
            <person name="Moest M."/>
            <person name="Warren A I."/>
            <person name="Byers J.R.P. K."/>
            <person name="Montejo-Kovacevich G."/>
            <person name="Yen C E."/>
        </authorList>
    </citation>
    <scope>NUCLEOTIDE SEQUENCE [LARGE SCALE GENOMIC DNA]</scope>
</reference>
<dbReference type="Proteomes" id="UP000494106">
    <property type="component" value="Unassembled WGS sequence"/>
</dbReference>
<dbReference type="AlphaFoldDB" id="A0A8S1AHL9"/>
<dbReference type="InterPro" id="IPR006631">
    <property type="entry name" value="DM4_12"/>
</dbReference>
<dbReference type="EMBL" id="CADEBC010000522">
    <property type="protein sequence ID" value="CAB3244856.1"/>
    <property type="molecule type" value="Genomic_DNA"/>
</dbReference>
<organism evidence="3 5">
    <name type="scientific">Arctia plantaginis</name>
    <name type="common">Wood tiger moth</name>
    <name type="synonym">Phalaena plantaginis</name>
    <dbReference type="NCBI Taxonomy" id="874455"/>
    <lineage>
        <taxon>Eukaryota</taxon>
        <taxon>Metazoa</taxon>
        <taxon>Ecdysozoa</taxon>
        <taxon>Arthropoda</taxon>
        <taxon>Hexapoda</taxon>
        <taxon>Insecta</taxon>
        <taxon>Pterygota</taxon>
        <taxon>Neoptera</taxon>
        <taxon>Endopterygota</taxon>
        <taxon>Lepidoptera</taxon>
        <taxon>Glossata</taxon>
        <taxon>Ditrysia</taxon>
        <taxon>Noctuoidea</taxon>
        <taxon>Erebidae</taxon>
        <taxon>Arctiinae</taxon>
        <taxon>Arctia</taxon>
    </lineage>
</organism>
<evidence type="ECO:0000313" key="5">
    <source>
        <dbReference type="Proteomes" id="UP000494106"/>
    </source>
</evidence>
<dbReference type="PANTHER" id="PTHR21398">
    <property type="entry name" value="AGAP007094-PA"/>
    <property type="match status" value="1"/>
</dbReference>
<feature type="signal peptide" evidence="2">
    <location>
        <begin position="1"/>
        <end position="19"/>
    </location>
</feature>
<keyword evidence="2" id="KW-0732">Signal</keyword>
<accession>A0A8S1AHL9</accession>
<sequence>MNSWLVLFIKLLVIQTVISEYEDQSENSTVNRLHEKEEVSRTLSRRKRFIIFPEGSSLQLVFCTQAMAWIPIGDIFLYGNTIALAWTLPSDPMYLNMFKTYERANRRNDVVTKTLNYVDEDGRIIAKVPYKPKLIVNPAFAKRSVDDKQMSFKEKLKTKIDRKKMHEKQINRDYLKVEYMDKDAIEFHRSNRLDLYQKLETLFTGLGGDGRQCVLYKLCEAAQRRRGQGTFLEEFLTVVFTLPKGKEFDLEEHQEYDAAHTPSDDCSTRLPKGKEFDLEEHQEYDAAHTPSDDCSTRYPGCVES</sequence>
<keyword evidence="5" id="KW-1185">Reference proteome</keyword>